<feature type="domain" description="Peptidase M14" evidence="14">
    <location>
        <begin position="117"/>
        <end position="403"/>
    </location>
</feature>
<keyword evidence="3" id="KW-0121">Carboxypeptidase</keyword>
<evidence type="ECO:0000256" key="5">
    <source>
        <dbReference type="ARBA" id="ARBA00022723"/>
    </source>
</evidence>
<keyword evidence="6 13" id="KW-0732">Signal</keyword>
<evidence type="ECO:0000256" key="12">
    <source>
        <dbReference type="PROSITE-ProRule" id="PRU01379"/>
    </source>
</evidence>
<dbReference type="GO" id="GO:0008270">
    <property type="term" value="F:zinc ion binding"/>
    <property type="evidence" value="ECO:0007669"/>
    <property type="project" value="InterPro"/>
</dbReference>
<evidence type="ECO:0000256" key="2">
    <source>
        <dbReference type="ARBA" id="ARBA00005988"/>
    </source>
</evidence>
<dbReference type="PANTHER" id="PTHR11705:SF153">
    <property type="entry name" value="ZINC CARBOXYPEPTIDASE A 1-LIKE PROTEIN"/>
    <property type="match status" value="1"/>
</dbReference>
<comment type="caution">
    <text evidence="12">Lacks conserved residue(s) required for the propagation of feature annotation.</text>
</comment>
<dbReference type="FunFam" id="3.40.630.10:FF:000084">
    <property type="entry name" value="Carboxypeptidase B2"/>
    <property type="match status" value="1"/>
</dbReference>
<evidence type="ECO:0000256" key="13">
    <source>
        <dbReference type="SAM" id="SignalP"/>
    </source>
</evidence>
<dbReference type="SUPFAM" id="SSF54897">
    <property type="entry name" value="Protease propeptides/inhibitors"/>
    <property type="match status" value="1"/>
</dbReference>
<dbReference type="FunFam" id="3.30.70.340:FF:000002">
    <property type="entry name" value="Carboxypeptidase A"/>
    <property type="match status" value="1"/>
</dbReference>
<comment type="cofactor">
    <cofactor evidence="1">
        <name>Zn(2+)</name>
        <dbReference type="ChEBI" id="CHEBI:29105"/>
    </cofactor>
</comment>
<evidence type="ECO:0000256" key="11">
    <source>
        <dbReference type="ARBA" id="ARBA00069039"/>
    </source>
</evidence>
<keyword evidence="4" id="KW-0645">Protease</keyword>
<dbReference type="AlphaFoldDB" id="A0A9P0TTG1"/>
<dbReference type="SUPFAM" id="SSF53187">
    <property type="entry name" value="Zn-dependent exopeptidases"/>
    <property type="match status" value="1"/>
</dbReference>
<evidence type="ECO:0000256" key="8">
    <source>
        <dbReference type="ARBA" id="ARBA00022833"/>
    </source>
</evidence>
<sequence length="409" mass="46754">MLLKLILFSVLPFVLAEKVRYDNYALYKLYPSTEAHVDFLRDLYQKSDGLDFWVPPVRKDEYVSVVASAEKRMEFEHSLKKRSVNYEVMLQDIQQALDDQMTWRKKRDVRSEMYWTNYQTLEDIYNWFYYLAEIHSNIVSIIHAGTSYEGRNITGVKISRRSGRKIFMIEGGQIGADWLSPTVATYLVDQLVKGEDPEALAASQDFEWHIFPMVNPDGHEYTNDAVRLWAKNRRPTGSAVGVDLTKNWNSQWGVSGGSFRPGDQTYVGLGPFSEPETRAMSRYIEGISQNLIALLSFRGYGQRFVIPAYPVSHHEIMIKIGRRAMGALAVRYNTQYRVGTSRDVFDGATGVIGDWVKFRFNPPIVATYALRDTGAWGYLLPVGQVQPTCEETFDSVMSVIREAKLANVL</sequence>
<keyword evidence="9" id="KW-0482">Metalloprotease</keyword>
<evidence type="ECO:0000256" key="9">
    <source>
        <dbReference type="ARBA" id="ARBA00023049"/>
    </source>
</evidence>
<dbReference type="GO" id="GO:0005615">
    <property type="term" value="C:extracellular space"/>
    <property type="evidence" value="ECO:0007669"/>
    <property type="project" value="TreeGrafter"/>
</dbReference>
<evidence type="ECO:0000313" key="16">
    <source>
        <dbReference type="Proteomes" id="UP001152562"/>
    </source>
</evidence>
<dbReference type="EMBL" id="CALOZG010000086">
    <property type="protein sequence ID" value="CAH4038110.1"/>
    <property type="molecule type" value="Genomic_DNA"/>
</dbReference>
<dbReference type="InterPro" id="IPR003146">
    <property type="entry name" value="M14A_act_pep"/>
</dbReference>
<comment type="caution">
    <text evidence="15">The sequence shown here is derived from an EMBL/GenBank/DDBJ whole genome shotgun (WGS) entry which is preliminary data.</text>
</comment>
<reference evidence="15" key="1">
    <citation type="submission" date="2022-05" db="EMBL/GenBank/DDBJ databases">
        <authorList>
            <person name="Okamura Y."/>
        </authorList>
    </citation>
    <scope>NUCLEOTIDE SEQUENCE</scope>
</reference>
<evidence type="ECO:0000259" key="14">
    <source>
        <dbReference type="PROSITE" id="PS52035"/>
    </source>
</evidence>
<keyword evidence="10" id="KW-1015">Disulfide bond</keyword>
<keyword evidence="7" id="KW-0378">Hydrolase</keyword>
<dbReference type="Proteomes" id="UP001152562">
    <property type="component" value="Unassembled WGS sequence"/>
</dbReference>
<dbReference type="Gene3D" id="3.30.70.340">
    <property type="entry name" value="Metallocarboxypeptidase-like"/>
    <property type="match status" value="1"/>
</dbReference>
<feature type="signal peptide" evidence="13">
    <location>
        <begin position="1"/>
        <end position="16"/>
    </location>
</feature>
<keyword evidence="8" id="KW-0862">Zinc</keyword>
<dbReference type="Pfam" id="PF02244">
    <property type="entry name" value="Propep_M14"/>
    <property type="match status" value="1"/>
</dbReference>
<dbReference type="InterPro" id="IPR000834">
    <property type="entry name" value="Peptidase_M14"/>
</dbReference>
<dbReference type="Gene3D" id="3.40.630.10">
    <property type="entry name" value="Zn peptidases"/>
    <property type="match status" value="1"/>
</dbReference>
<comment type="similarity">
    <text evidence="2 12">Belongs to the peptidase M14 family.</text>
</comment>
<name>A0A9P0TTG1_PIEBR</name>
<evidence type="ECO:0000256" key="3">
    <source>
        <dbReference type="ARBA" id="ARBA00022645"/>
    </source>
</evidence>
<dbReference type="SMART" id="SM00631">
    <property type="entry name" value="Zn_pept"/>
    <property type="match status" value="1"/>
</dbReference>
<dbReference type="Pfam" id="PF00246">
    <property type="entry name" value="Peptidase_M14"/>
    <property type="match status" value="1"/>
</dbReference>
<feature type="chain" id="PRO_5040420447" description="Zinc carboxypeptidase A 1" evidence="13">
    <location>
        <begin position="17"/>
        <end position="409"/>
    </location>
</feature>
<proteinExistence type="inferred from homology"/>
<dbReference type="PANTHER" id="PTHR11705">
    <property type="entry name" value="PROTEASE FAMILY M14 CARBOXYPEPTIDASE A,B"/>
    <property type="match status" value="1"/>
</dbReference>
<dbReference type="GO" id="GO:0006508">
    <property type="term" value="P:proteolysis"/>
    <property type="evidence" value="ECO:0007669"/>
    <property type="project" value="UniProtKB-KW"/>
</dbReference>
<accession>A0A9P0TTG1</accession>
<keyword evidence="5" id="KW-0479">Metal-binding</keyword>
<evidence type="ECO:0000256" key="4">
    <source>
        <dbReference type="ARBA" id="ARBA00022670"/>
    </source>
</evidence>
<gene>
    <name evidence="15" type="ORF">PIBRA_LOCUS13712</name>
</gene>
<dbReference type="InterPro" id="IPR036990">
    <property type="entry name" value="M14A-like_propep"/>
</dbReference>
<evidence type="ECO:0000256" key="7">
    <source>
        <dbReference type="ARBA" id="ARBA00022801"/>
    </source>
</evidence>
<dbReference type="PROSITE" id="PS52035">
    <property type="entry name" value="PEPTIDASE_M14"/>
    <property type="match status" value="1"/>
</dbReference>
<organism evidence="15 16">
    <name type="scientific">Pieris brassicae</name>
    <name type="common">White butterfly</name>
    <name type="synonym">Large white butterfly</name>
    <dbReference type="NCBI Taxonomy" id="7116"/>
    <lineage>
        <taxon>Eukaryota</taxon>
        <taxon>Metazoa</taxon>
        <taxon>Ecdysozoa</taxon>
        <taxon>Arthropoda</taxon>
        <taxon>Hexapoda</taxon>
        <taxon>Insecta</taxon>
        <taxon>Pterygota</taxon>
        <taxon>Neoptera</taxon>
        <taxon>Endopterygota</taxon>
        <taxon>Lepidoptera</taxon>
        <taxon>Glossata</taxon>
        <taxon>Ditrysia</taxon>
        <taxon>Papilionoidea</taxon>
        <taxon>Pieridae</taxon>
        <taxon>Pierinae</taxon>
        <taxon>Pieris</taxon>
    </lineage>
</organism>
<evidence type="ECO:0000256" key="6">
    <source>
        <dbReference type="ARBA" id="ARBA00022729"/>
    </source>
</evidence>
<evidence type="ECO:0000256" key="10">
    <source>
        <dbReference type="ARBA" id="ARBA00023157"/>
    </source>
</evidence>
<keyword evidence="16" id="KW-1185">Reference proteome</keyword>
<protein>
    <recommendedName>
        <fullName evidence="11">Zinc carboxypeptidase A 1</fullName>
    </recommendedName>
</protein>
<dbReference type="GO" id="GO:0004181">
    <property type="term" value="F:metallocarboxypeptidase activity"/>
    <property type="evidence" value="ECO:0007669"/>
    <property type="project" value="InterPro"/>
</dbReference>
<evidence type="ECO:0000313" key="15">
    <source>
        <dbReference type="EMBL" id="CAH4038110.1"/>
    </source>
</evidence>
<evidence type="ECO:0000256" key="1">
    <source>
        <dbReference type="ARBA" id="ARBA00001947"/>
    </source>
</evidence>